<sequence>MQTTAVFLQKTYSMIESSPVDVAEWSNQGRSFVVKDIKRFETVMLPKYFKHGNFASFSRQLRFYSFEKAKKYDNRIGDTCLCWWEFSNPHFQRDAPQEMVHIKRKTYADPAAFAKPRDEANDAKDDDVGQLKRSMSTMQSQLDDLASQISKLTSVVQICCGHYLDNEEPKVACKKIKKDVTPSPLDDMAASNTLSTDEEIDSTILDSLLEFRSTTIQL</sequence>
<evidence type="ECO:0000256" key="3">
    <source>
        <dbReference type="ARBA" id="ARBA00023125"/>
    </source>
</evidence>
<feature type="domain" description="HSF-type DNA-binding" evidence="7">
    <location>
        <begin position="3"/>
        <end position="105"/>
    </location>
</feature>
<dbReference type="VEuPathDB" id="FungiDB:AeMF1_004675"/>
<dbReference type="SUPFAM" id="SSF46785">
    <property type="entry name" value="Winged helix' DNA-binding domain"/>
    <property type="match status" value="1"/>
</dbReference>
<keyword evidence="5" id="KW-0539">Nucleus</keyword>
<evidence type="ECO:0000256" key="5">
    <source>
        <dbReference type="ARBA" id="ARBA00023242"/>
    </source>
</evidence>
<dbReference type="PANTHER" id="PTHR10015:SF206">
    <property type="entry name" value="HSF-TYPE DNA-BINDING DOMAIN-CONTAINING PROTEIN"/>
    <property type="match status" value="1"/>
</dbReference>
<name>A0A6G0W934_9STRA</name>
<evidence type="ECO:0000259" key="7">
    <source>
        <dbReference type="SMART" id="SM00415"/>
    </source>
</evidence>
<evidence type="ECO:0000256" key="2">
    <source>
        <dbReference type="ARBA" id="ARBA00023015"/>
    </source>
</evidence>
<dbReference type="GO" id="GO:0005634">
    <property type="term" value="C:nucleus"/>
    <property type="evidence" value="ECO:0007669"/>
    <property type="project" value="UniProtKB-SubCell"/>
</dbReference>
<dbReference type="PRINTS" id="PR00056">
    <property type="entry name" value="HSFDOMAIN"/>
</dbReference>
<accession>A0A6G0W934</accession>
<evidence type="ECO:0000256" key="4">
    <source>
        <dbReference type="ARBA" id="ARBA00023163"/>
    </source>
</evidence>
<dbReference type="InterPro" id="IPR036388">
    <property type="entry name" value="WH-like_DNA-bd_sf"/>
</dbReference>
<protein>
    <recommendedName>
        <fullName evidence="7">HSF-type DNA-binding domain-containing protein</fullName>
    </recommendedName>
</protein>
<comment type="subcellular location">
    <subcellularLocation>
        <location evidence="1">Nucleus</location>
    </subcellularLocation>
</comment>
<evidence type="ECO:0000313" key="9">
    <source>
        <dbReference type="Proteomes" id="UP000481153"/>
    </source>
</evidence>
<dbReference type="GO" id="GO:0003700">
    <property type="term" value="F:DNA-binding transcription factor activity"/>
    <property type="evidence" value="ECO:0007669"/>
    <property type="project" value="InterPro"/>
</dbReference>
<comment type="similarity">
    <text evidence="6">Belongs to the HSF family.</text>
</comment>
<organism evidence="8 9">
    <name type="scientific">Aphanomyces euteiches</name>
    <dbReference type="NCBI Taxonomy" id="100861"/>
    <lineage>
        <taxon>Eukaryota</taxon>
        <taxon>Sar</taxon>
        <taxon>Stramenopiles</taxon>
        <taxon>Oomycota</taxon>
        <taxon>Saprolegniomycetes</taxon>
        <taxon>Saprolegniales</taxon>
        <taxon>Verrucalvaceae</taxon>
        <taxon>Aphanomyces</taxon>
    </lineage>
</organism>
<dbReference type="SMART" id="SM00415">
    <property type="entry name" value="HSF"/>
    <property type="match status" value="1"/>
</dbReference>
<dbReference type="Proteomes" id="UP000481153">
    <property type="component" value="Unassembled WGS sequence"/>
</dbReference>
<evidence type="ECO:0000313" key="8">
    <source>
        <dbReference type="EMBL" id="KAF0723687.1"/>
    </source>
</evidence>
<dbReference type="EMBL" id="VJMJ01000297">
    <property type="protein sequence ID" value="KAF0723687.1"/>
    <property type="molecule type" value="Genomic_DNA"/>
</dbReference>
<dbReference type="GO" id="GO:0043565">
    <property type="term" value="F:sequence-specific DNA binding"/>
    <property type="evidence" value="ECO:0007669"/>
    <property type="project" value="InterPro"/>
</dbReference>
<dbReference type="Gene3D" id="1.10.10.10">
    <property type="entry name" value="Winged helix-like DNA-binding domain superfamily/Winged helix DNA-binding domain"/>
    <property type="match status" value="1"/>
</dbReference>
<evidence type="ECO:0000256" key="1">
    <source>
        <dbReference type="ARBA" id="ARBA00004123"/>
    </source>
</evidence>
<keyword evidence="4" id="KW-0804">Transcription</keyword>
<reference evidence="8 9" key="1">
    <citation type="submission" date="2019-07" db="EMBL/GenBank/DDBJ databases">
        <title>Genomics analysis of Aphanomyces spp. identifies a new class of oomycete effector associated with host adaptation.</title>
        <authorList>
            <person name="Gaulin E."/>
        </authorList>
    </citation>
    <scope>NUCLEOTIDE SEQUENCE [LARGE SCALE GENOMIC DNA]</scope>
    <source>
        <strain evidence="8 9">ATCC 201684</strain>
    </source>
</reference>
<dbReference type="AlphaFoldDB" id="A0A6G0W934"/>
<dbReference type="PANTHER" id="PTHR10015">
    <property type="entry name" value="HEAT SHOCK TRANSCRIPTION FACTOR"/>
    <property type="match status" value="1"/>
</dbReference>
<dbReference type="FunFam" id="1.10.10.10:FF:000027">
    <property type="entry name" value="Heat shock transcription factor 1"/>
    <property type="match status" value="1"/>
</dbReference>
<evidence type="ECO:0000256" key="6">
    <source>
        <dbReference type="RuleBase" id="RU004020"/>
    </source>
</evidence>
<comment type="caution">
    <text evidence="8">The sequence shown here is derived from an EMBL/GenBank/DDBJ whole genome shotgun (WGS) entry which is preliminary data.</text>
</comment>
<keyword evidence="2" id="KW-0805">Transcription regulation</keyword>
<keyword evidence="3" id="KW-0238">DNA-binding</keyword>
<gene>
    <name evidence="8" type="ORF">Ae201684_017462</name>
</gene>
<proteinExistence type="inferred from homology"/>
<dbReference type="InterPro" id="IPR000232">
    <property type="entry name" value="HSF_DNA-bd"/>
</dbReference>
<dbReference type="Pfam" id="PF00447">
    <property type="entry name" value="HSF_DNA-bind"/>
    <property type="match status" value="1"/>
</dbReference>
<dbReference type="InterPro" id="IPR036390">
    <property type="entry name" value="WH_DNA-bd_sf"/>
</dbReference>
<keyword evidence="9" id="KW-1185">Reference proteome</keyword>